<accession>A0ACB7T3R5</accession>
<proteinExistence type="predicted"/>
<protein>
    <submittedName>
        <fullName evidence="1">Uncharacterized protein</fullName>
    </submittedName>
</protein>
<organism evidence="1 2">
    <name type="scientific">Hyalomma asiaticum</name>
    <name type="common">Tick</name>
    <dbReference type="NCBI Taxonomy" id="266040"/>
    <lineage>
        <taxon>Eukaryota</taxon>
        <taxon>Metazoa</taxon>
        <taxon>Ecdysozoa</taxon>
        <taxon>Arthropoda</taxon>
        <taxon>Chelicerata</taxon>
        <taxon>Arachnida</taxon>
        <taxon>Acari</taxon>
        <taxon>Parasitiformes</taxon>
        <taxon>Ixodida</taxon>
        <taxon>Ixodoidea</taxon>
        <taxon>Ixodidae</taxon>
        <taxon>Hyalomminae</taxon>
        <taxon>Hyalomma</taxon>
    </lineage>
</organism>
<dbReference type="EMBL" id="CM023491">
    <property type="protein sequence ID" value="KAH6941505.1"/>
    <property type="molecule type" value="Genomic_DNA"/>
</dbReference>
<evidence type="ECO:0000313" key="1">
    <source>
        <dbReference type="EMBL" id="KAH6941505.1"/>
    </source>
</evidence>
<name>A0ACB7T3R5_HYAAI</name>
<evidence type="ECO:0000313" key="2">
    <source>
        <dbReference type="Proteomes" id="UP000821845"/>
    </source>
</evidence>
<comment type="caution">
    <text evidence="1">The sequence shown here is derived from an EMBL/GenBank/DDBJ whole genome shotgun (WGS) entry which is preliminary data.</text>
</comment>
<keyword evidence="2" id="KW-1185">Reference proteome</keyword>
<reference evidence="1" key="1">
    <citation type="submission" date="2020-05" db="EMBL/GenBank/DDBJ databases">
        <title>Large-scale comparative analyses of tick genomes elucidate their genetic diversity and vector capacities.</title>
        <authorList>
            <person name="Jia N."/>
            <person name="Wang J."/>
            <person name="Shi W."/>
            <person name="Du L."/>
            <person name="Sun Y."/>
            <person name="Zhan W."/>
            <person name="Jiang J."/>
            <person name="Wang Q."/>
            <person name="Zhang B."/>
            <person name="Ji P."/>
            <person name="Sakyi L.B."/>
            <person name="Cui X."/>
            <person name="Yuan T."/>
            <person name="Jiang B."/>
            <person name="Yang W."/>
            <person name="Lam T.T.-Y."/>
            <person name="Chang Q."/>
            <person name="Ding S."/>
            <person name="Wang X."/>
            <person name="Zhu J."/>
            <person name="Ruan X."/>
            <person name="Zhao L."/>
            <person name="Wei J."/>
            <person name="Que T."/>
            <person name="Du C."/>
            <person name="Cheng J."/>
            <person name="Dai P."/>
            <person name="Han X."/>
            <person name="Huang E."/>
            <person name="Gao Y."/>
            <person name="Liu J."/>
            <person name="Shao H."/>
            <person name="Ye R."/>
            <person name="Li L."/>
            <person name="Wei W."/>
            <person name="Wang X."/>
            <person name="Wang C."/>
            <person name="Yang T."/>
            <person name="Huo Q."/>
            <person name="Li W."/>
            <person name="Guo W."/>
            <person name="Chen H."/>
            <person name="Zhou L."/>
            <person name="Ni X."/>
            <person name="Tian J."/>
            <person name="Zhou Y."/>
            <person name="Sheng Y."/>
            <person name="Liu T."/>
            <person name="Pan Y."/>
            <person name="Xia L."/>
            <person name="Li J."/>
            <person name="Zhao F."/>
            <person name="Cao W."/>
        </authorList>
    </citation>
    <scope>NUCLEOTIDE SEQUENCE</scope>
    <source>
        <strain evidence="1">Hyas-2018</strain>
    </source>
</reference>
<dbReference type="Proteomes" id="UP000821845">
    <property type="component" value="Chromosome 11"/>
</dbReference>
<gene>
    <name evidence="1" type="ORF">HPB50_019162</name>
</gene>
<sequence>MSSNKMDDFQRDESRSFVVNESSKSLSATVMSSSRDSLTEPRPPAVQSLPVSSRSAAVEDQPNVHSAKEASECANVRDRLHEEAPTGSAGHSRKSTLSDPCHGVRKSRTTPGSPAAELQPGPSQYSDTGPPSTIKHGSGGTLAQRVSATATTPPPADLPEQECGSPVQSVHGAAHASETGLRAEPVNRGNAAARRTPTPTQAVCRILVPRFTGEDDYLATYLTRRLKSEARLHQPPAKSTGFPSTTQIAHEEVSRGTVLLPTLSSEFSTTRTERTPSRTSIQETGVTPPVTVEHDQLQEVRAKCIRHSDERLNATITVSGSSDNTQKSQSFLTAPPSLLRSTSMGVKYVRENPDKEKGKTSLPATDSFCPLPRATSQNGGQQALTSELNVPERSRRLIRTPSTETKLSRSSSIGRWQPERSSVAGPDSKSSTPSLTPTPSGGSSPECHSISGRRPRGRFDGSWMREPWCTVRQPMSHMSRAARNTSSASTPATTISSHDSSYCIAGRGVAAIHPACVKASQNVMSTPLASSTTQRFSSDHSVKKFLKSHSTSAISSALLLAAALAAFLLSLRFIIGIDTSQRSNSAAACRSELCFIYGRLLADSVNTSLNPCESFTRFVCDGWRRRNRLSVREDAFRFELHRMSYLLRSLPVPHKAQNALERAAAFYRSCDAVRIGDADELPKIRMNYLSAELEAKAALLRAGIVWPRVPSESQPVDLLRTWLHVALKLHWSSLLDLAIVRTVNTTRVMLEPRGEFRRISDKHDKMDSSVEEAEIYFETLRREFGSIGDLPSEAAEPTVNLSTTRELDKALLHELQDSVRISPYSSVLDPTVMFETVPGLTKGRWLDELNRYGGSWGDVIFESSQPYYVKRFLELWKVHGEREMHAFLSWITVQTAALYSNRRLLDNFYGREDSVNMYHGAFCLSKAYLLCGRELFREYYDQLFSERTRNIAQGVVADTRQAFTRRLNRWPQRDPNVTVVRDWYSPAVPIEYFDPRSRQQPFCEPHVTMSSLGDMGSSLVDNWHSPTVSHSDLQYVSAAETIEYAEWFVLLPGHDLAVLPYALTFPSFDESGTRSMNQGGLGSYVADALSRLFFYSYRQSPNGLSFLRSFDCARNSSGPPDGPGVRRTLHLLRTLAIEVSLDAYLYGQSAEGDARLEGFKDYGGAALFFIASCYARCQGSDSTATFSDEECDEPFRNVQGFAKAFNCEPGTPMNPTEKCALM</sequence>